<evidence type="ECO:0000256" key="1">
    <source>
        <dbReference type="SAM" id="MobiDB-lite"/>
    </source>
</evidence>
<organism evidence="2 3">
    <name type="scientific">Portunus trituberculatus</name>
    <name type="common">Swimming crab</name>
    <name type="synonym">Neptunus trituberculatus</name>
    <dbReference type="NCBI Taxonomy" id="210409"/>
    <lineage>
        <taxon>Eukaryota</taxon>
        <taxon>Metazoa</taxon>
        <taxon>Ecdysozoa</taxon>
        <taxon>Arthropoda</taxon>
        <taxon>Crustacea</taxon>
        <taxon>Multicrustacea</taxon>
        <taxon>Malacostraca</taxon>
        <taxon>Eumalacostraca</taxon>
        <taxon>Eucarida</taxon>
        <taxon>Decapoda</taxon>
        <taxon>Pleocyemata</taxon>
        <taxon>Brachyura</taxon>
        <taxon>Eubrachyura</taxon>
        <taxon>Portunoidea</taxon>
        <taxon>Portunidae</taxon>
        <taxon>Portuninae</taxon>
        <taxon>Portunus</taxon>
    </lineage>
</organism>
<feature type="region of interest" description="Disordered" evidence="1">
    <location>
        <begin position="1"/>
        <end position="23"/>
    </location>
</feature>
<dbReference type="Proteomes" id="UP000324222">
    <property type="component" value="Unassembled WGS sequence"/>
</dbReference>
<reference evidence="2 3" key="1">
    <citation type="submission" date="2019-05" db="EMBL/GenBank/DDBJ databases">
        <title>Another draft genome of Portunus trituberculatus and its Hox gene families provides insights of decapod evolution.</title>
        <authorList>
            <person name="Jeong J.-H."/>
            <person name="Song I."/>
            <person name="Kim S."/>
            <person name="Choi T."/>
            <person name="Kim D."/>
            <person name="Ryu S."/>
            <person name="Kim W."/>
        </authorList>
    </citation>
    <scope>NUCLEOTIDE SEQUENCE [LARGE SCALE GENOMIC DNA]</scope>
    <source>
        <tissue evidence="2">Muscle</tissue>
    </source>
</reference>
<gene>
    <name evidence="2" type="ORF">E2C01_045114</name>
</gene>
<keyword evidence="3" id="KW-1185">Reference proteome</keyword>
<feature type="region of interest" description="Disordered" evidence="1">
    <location>
        <begin position="96"/>
        <end position="153"/>
    </location>
</feature>
<feature type="compositionally biased region" description="Low complexity" evidence="1">
    <location>
        <begin position="14"/>
        <end position="23"/>
    </location>
</feature>
<name>A0A5B7G173_PORTR</name>
<proteinExistence type="predicted"/>
<evidence type="ECO:0000313" key="2">
    <source>
        <dbReference type="EMBL" id="MPC51269.1"/>
    </source>
</evidence>
<evidence type="ECO:0000313" key="3">
    <source>
        <dbReference type="Proteomes" id="UP000324222"/>
    </source>
</evidence>
<accession>A0A5B7G173</accession>
<protein>
    <submittedName>
        <fullName evidence="2">Uncharacterized protein</fullName>
    </submittedName>
</protein>
<sequence>MCPPSSLEGRWRTEQQPPQQQTAAATTTVIQAKCQQQHRYPALVLACPQPPPASLPHTIGTLRKHITTADLTTHLNHSAEYFPGWAIHDPEGWIPKRPPALSASPIISSAATSEQGRASGPGSQTSCSRGGGRMARQHHYRPRPSTLLHPVTS</sequence>
<dbReference type="EMBL" id="VSRR010010069">
    <property type="protein sequence ID" value="MPC51269.1"/>
    <property type="molecule type" value="Genomic_DNA"/>
</dbReference>
<dbReference type="AlphaFoldDB" id="A0A5B7G173"/>
<feature type="compositionally biased region" description="Polar residues" evidence="1">
    <location>
        <begin position="112"/>
        <end position="128"/>
    </location>
</feature>
<comment type="caution">
    <text evidence="2">The sequence shown here is derived from an EMBL/GenBank/DDBJ whole genome shotgun (WGS) entry which is preliminary data.</text>
</comment>
<feature type="compositionally biased region" description="Low complexity" evidence="1">
    <location>
        <begin position="99"/>
        <end position="111"/>
    </location>
</feature>